<reference evidence="1 2" key="1">
    <citation type="submission" date="2016-05" db="EMBL/GenBank/DDBJ databases">
        <title>A degradative enzymes factory behind the ericoid mycorrhizal symbiosis.</title>
        <authorList>
            <consortium name="DOE Joint Genome Institute"/>
            <person name="Martino E."/>
            <person name="Morin E."/>
            <person name="Grelet G."/>
            <person name="Kuo A."/>
            <person name="Kohler A."/>
            <person name="Daghino S."/>
            <person name="Barry K."/>
            <person name="Choi C."/>
            <person name="Cichocki N."/>
            <person name="Clum A."/>
            <person name="Copeland A."/>
            <person name="Hainaut M."/>
            <person name="Haridas S."/>
            <person name="Labutti K."/>
            <person name="Lindquist E."/>
            <person name="Lipzen A."/>
            <person name="Khouja H.-R."/>
            <person name="Murat C."/>
            <person name="Ohm R."/>
            <person name="Olson A."/>
            <person name="Spatafora J."/>
            <person name="Veneault-Fourrey C."/>
            <person name="Henrissat B."/>
            <person name="Grigoriev I."/>
            <person name="Martin F."/>
            <person name="Perotto S."/>
        </authorList>
    </citation>
    <scope>NUCLEOTIDE SEQUENCE [LARGE SCALE GENOMIC DNA]</scope>
    <source>
        <strain evidence="1 2">UAMH 7357</strain>
    </source>
</reference>
<proteinExistence type="predicted"/>
<evidence type="ECO:0000313" key="1">
    <source>
        <dbReference type="EMBL" id="PMD16352.1"/>
    </source>
</evidence>
<dbReference type="Proteomes" id="UP000235672">
    <property type="component" value="Unassembled WGS sequence"/>
</dbReference>
<accession>A0A2J6PQP5</accession>
<keyword evidence="2" id="KW-1185">Reference proteome</keyword>
<protein>
    <submittedName>
        <fullName evidence="1">Uncharacterized protein</fullName>
    </submittedName>
</protein>
<name>A0A2J6PQP5_9HELO</name>
<sequence>MQALFKQDRLPYVYMPSSVSDCLKSKETETNGNILHQCGFVGFHPNRSLVFALKTRFSPMAPKWNQSKGSLTFSGEIPIIEILSCFRISTAMCFSGIPSQLQHGKWTPASPSPLLFGTILPRHRDGSKPAVQTLADERRGALTLEKKGQGRRKSRFGCRNCKTRKLKASWIFSSPVGWSSG</sequence>
<organism evidence="1 2">
    <name type="scientific">Hyaloscypha hepaticicola</name>
    <dbReference type="NCBI Taxonomy" id="2082293"/>
    <lineage>
        <taxon>Eukaryota</taxon>
        <taxon>Fungi</taxon>
        <taxon>Dikarya</taxon>
        <taxon>Ascomycota</taxon>
        <taxon>Pezizomycotina</taxon>
        <taxon>Leotiomycetes</taxon>
        <taxon>Helotiales</taxon>
        <taxon>Hyaloscyphaceae</taxon>
        <taxon>Hyaloscypha</taxon>
    </lineage>
</organism>
<dbReference type="AlphaFoldDB" id="A0A2J6PQP5"/>
<gene>
    <name evidence="1" type="ORF">NA56DRAFT_753214</name>
</gene>
<dbReference type="EMBL" id="KZ613506">
    <property type="protein sequence ID" value="PMD16352.1"/>
    <property type="molecule type" value="Genomic_DNA"/>
</dbReference>
<evidence type="ECO:0000313" key="2">
    <source>
        <dbReference type="Proteomes" id="UP000235672"/>
    </source>
</evidence>